<dbReference type="EC" id="2.7.7.12" evidence="5 13"/>
<geneLocation type="plasmid" evidence="18 19">
    <name>unnamed1</name>
</geneLocation>
<dbReference type="InterPro" id="IPR001937">
    <property type="entry name" value="GalP_UDPtransf1"/>
</dbReference>
<evidence type="ECO:0000256" key="11">
    <source>
        <dbReference type="ARBA" id="ARBA00023144"/>
    </source>
</evidence>
<dbReference type="RefSeq" id="WP_124874250.1">
    <property type="nucleotide sequence ID" value="NZ_CP034185.1"/>
</dbReference>
<evidence type="ECO:0000256" key="7">
    <source>
        <dbReference type="ARBA" id="ARBA00022679"/>
    </source>
</evidence>
<evidence type="ECO:0000256" key="3">
    <source>
        <dbReference type="ARBA" id="ARBA00004947"/>
    </source>
</evidence>
<evidence type="ECO:0000256" key="8">
    <source>
        <dbReference type="ARBA" id="ARBA00022695"/>
    </source>
</evidence>
<evidence type="ECO:0000313" key="18">
    <source>
        <dbReference type="EMBL" id="AZI44528.1"/>
    </source>
</evidence>
<dbReference type="Pfam" id="PF02744">
    <property type="entry name" value="GalP_UDP_tr_C"/>
    <property type="match status" value="1"/>
</dbReference>
<evidence type="ECO:0000259" key="16">
    <source>
        <dbReference type="Pfam" id="PF01087"/>
    </source>
</evidence>
<evidence type="ECO:0000256" key="4">
    <source>
        <dbReference type="ARBA" id="ARBA00010951"/>
    </source>
</evidence>
<dbReference type="OrthoDB" id="9769064at2"/>
<evidence type="ECO:0000256" key="14">
    <source>
        <dbReference type="PIRSR" id="PIRSR000808-1"/>
    </source>
</evidence>
<comment type="catalytic activity">
    <reaction evidence="1 15">
        <text>alpha-D-galactose 1-phosphate + UDP-alpha-D-glucose = alpha-D-glucose 1-phosphate + UDP-alpha-D-galactose</text>
        <dbReference type="Rhea" id="RHEA:13989"/>
        <dbReference type="ChEBI" id="CHEBI:58336"/>
        <dbReference type="ChEBI" id="CHEBI:58601"/>
        <dbReference type="ChEBI" id="CHEBI:58885"/>
        <dbReference type="ChEBI" id="CHEBI:66914"/>
        <dbReference type="EC" id="2.7.7.12"/>
    </reaction>
</comment>
<evidence type="ECO:0000256" key="10">
    <source>
        <dbReference type="ARBA" id="ARBA00022833"/>
    </source>
</evidence>
<evidence type="ECO:0000256" key="9">
    <source>
        <dbReference type="ARBA" id="ARBA00022723"/>
    </source>
</evidence>
<evidence type="ECO:0000259" key="17">
    <source>
        <dbReference type="Pfam" id="PF02744"/>
    </source>
</evidence>
<dbReference type="GO" id="GO:0008270">
    <property type="term" value="F:zinc ion binding"/>
    <property type="evidence" value="ECO:0007669"/>
    <property type="project" value="InterPro"/>
</dbReference>
<feature type="domain" description="Galactose-1-phosphate uridyl transferase C-terminal" evidence="17">
    <location>
        <begin position="220"/>
        <end position="370"/>
    </location>
</feature>
<dbReference type="KEGG" id="dph:EHF33_16585"/>
<dbReference type="UniPathway" id="UPA00214"/>
<dbReference type="InterPro" id="IPR005850">
    <property type="entry name" value="GalP_Utransf_C"/>
</dbReference>
<proteinExistence type="inferred from homology"/>
<dbReference type="Pfam" id="PF01087">
    <property type="entry name" value="GalP_UDP_transf"/>
    <property type="match status" value="1"/>
</dbReference>
<protein>
    <recommendedName>
        <fullName evidence="6 13">Galactose-1-phosphate uridylyltransferase</fullName>
        <ecNumber evidence="5 13">2.7.7.12</ecNumber>
    </recommendedName>
</protein>
<keyword evidence="12 15" id="KW-0119">Carbohydrate metabolism</keyword>
<dbReference type="NCBIfam" id="TIGR00209">
    <property type="entry name" value="galT_1"/>
    <property type="match status" value="1"/>
</dbReference>
<keyword evidence="11 15" id="KW-0299">Galactose metabolism</keyword>
<dbReference type="Proteomes" id="UP000276417">
    <property type="component" value="Plasmid unnamed1"/>
</dbReference>
<evidence type="ECO:0000256" key="2">
    <source>
        <dbReference type="ARBA" id="ARBA00001947"/>
    </source>
</evidence>
<comment type="pathway">
    <text evidence="3 15">Carbohydrate metabolism; galactose metabolism.</text>
</comment>
<dbReference type="PANTHER" id="PTHR11943:SF1">
    <property type="entry name" value="GALACTOSE-1-PHOSPHATE URIDYLYLTRANSFERASE"/>
    <property type="match status" value="1"/>
</dbReference>
<dbReference type="InterPro" id="IPR036265">
    <property type="entry name" value="HIT-like_sf"/>
</dbReference>
<keyword evidence="10" id="KW-0862">Zinc</keyword>
<evidence type="ECO:0000256" key="1">
    <source>
        <dbReference type="ARBA" id="ARBA00001107"/>
    </source>
</evidence>
<comment type="cofactor">
    <cofactor evidence="2">
        <name>Zn(2+)</name>
        <dbReference type="ChEBI" id="CHEBI:29105"/>
    </cofactor>
</comment>
<feature type="active site" description="Tele-UMP-histidine intermediate" evidence="14">
    <location>
        <position position="199"/>
    </location>
</feature>
<comment type="similarity">
    <text evidence="4 15">Belongs to the galactose-1-phosphate uridylyltransferase type 1 family.</text>
</comment>
<evidence type="ECO:0000256" key="6">
    <source>
        <dbReference type="ARBA" id="ARBA00016340"/>
    </source>
</evidence>
<name>A0A3G8YGV7_9DEIO</name>
<dbReference type="InterPro" id="IPR019779">
    <property type="entry name" value="GalP_UDPtransf1_His-AS"/>
</dbReference>
<gene>
    <name evidence="18" type="primary">galT</name>
    <name evidence="18" type="ORF">EHF33_16585</name>
</gene>
<organism evidence="18 19">
    <name type="scientific">Deinococcus psychrotolerans</name>
    <dbReference type="NCBI Taxonomy" id="2489213"/>
    <lineage>
        <taxon>Bacteria</taxon>
        <taxon>Thermotogati</taxon>
        <taxon>Deinococcota</taxon>
        <taxon>Deinococci</taxon>
        <taxon>Deinococcales</taxon>
        <taxon>Deinococcaceae</taxon>
        <taxon>Deinococcus</taxon>
    </lineage>
</organism>
<feature type="domain" description="Galactose-1-phosphate uridyl transferase N-terminal" evidence="16">
    <location>
        <begin position="53"/>
        <end position="209"/>
    </location>
</feature>
<dbReference type="GO" id="GO:0005737">
    <property type="term" value="C:cytoplasm"/>
    <property type="evidence" value="ECO:0007669"/>
    <property type="project" value="TreeGrafter"/>
</dbReference>
<reference evidence="18 19" key="1">
    <citation type="submission" date="2018-11" db="EMBL/GenBank/DDBJ databases">
        <title>Deinococcus shelandsis sp. nov., isolated from South Shetland Islands soil of Antarctica.</title>
        <authorList>
            <person name="Tian J."/>
        </authorList>
    </citation>
    <scope>NUCLEOTIDE SEQUENCE [LARGE SCALE GENOMIC DNA]</scope>
    <source>
        <strain evidence="18 19">S14-83T</strain>
        <plasmid evidence="18 19">unnamed1</plasmid>
    </source>
</reference>
<evidence type="ECO:0000256" key="5">
    <source>
        <dbReference type="ARBA" id="ARBA00012384"/>
    </source>
</evidence>
<evidence type="ECO:0000256" key="15">
    <source>
        <dbReference type="RuleBase" id="RU000506"/>
    </source>
</evidence>
<dbReference type="GO" id="GO:0008108">
    <property type="term" value="F:UDP-glucose:hexose-1-phosphate uridylyltransferase activity"/>
    <property type="evidence" value="ECO:0007669"/>
    <property type="project" value="UniProtKB-UniRule"/>
</dbReference>
<dbReference type="SUPFAM" id="SSF54197">
    <property type="entry name" value="HIT-like"/>
    <property type="match status" value="2"/>
</dbReference>
<dbReference type="Gene3D" id="3.30.428.10">
    <property type="entry name" value="HIT-like"/>
    <property type="match status" value="2"/>
</dbReference>
<keyword evidence="19" id="KW-1185">Reference proteome</keyword>
<keyword evidence="7 15" id="KW-0808">Transferase</keyword>
<dbReference type="InterPro" id="IPR005849">
    <property type="entry name" value="GalP_Utransf_N"/>
</dbReference>
<dbReference type="PANTHER" id="PTHR11943">
    <property type="entry name" value="GALACTOSE-1-PHOSPHATE URIDYLYLTRANSFERASE"/>
    <property type="match status" value="1"/>
</dbReference>
<dbReference type="AlphaFoldDB" id="A0A3G8YGV7"/>
<accession>A0A3G8YGV7</accession>
<dbReference type="PROSITE" id="PS00117">
    <property type="entry name" value="GAL_P_UDP_TRANSF_I"/>
    <property type="match status" value="1"/>
</dbReference>
<dbReference type="GO" id="GO:0033499">
    <property type="term" value="P:galactose catabolic process via UDP-galactose, Leloir pathway"/>
    <property type="evidence" value="ECO:0007669"/>
    <property type="project" value="TreeGrafter"/>
</dbReference>
<evidence type="ECO:0000256" key="13">
    <source>
        <dbReference type="NCBIfam" id="TIGR00209"/>
    </source>
</evidence>
<keyword evidence="18" id="KW-0614">Plasmid</keyword>
<evidence type="ECO:0000256" key="12">
    <source>
        <dbReference type="ARBA" id="ARBA00023277"/>
    </source>
</evidence>
<sequence length="372" mass="41031">MTPLSDLASPQTTPFYAQDFTKPDGRALTLYGLFPIELASPVPSPSDEPVDARPEMRWHPLRGEWVMYAAHRMGRTFLPPPEYNPLAPTSDPAHPTELPRGRYDMAVFDNRFPSLSLLAPQPEPVPGTDPRPGTGKCEVVVFSQDASGTLGGLSAERVELLLRIWADRTDRLEATGKIKSVLAFENRGVEVGVTLHHPHGQLYAYDHIPPVQAQMLASAEAHFKDRGQPWLSDFVAAEREAAVRLILDAGEALSVVPPFARYTYETWVLPARAASRLSDLSSAEVTSFARVLKDALLRLDALFGVRMPYLLTLHQSPLGGEYPAFPLHIEIYPYLRSPGKLKYLAGTEQGAGEFANDNFPERAAADLRAVQL</sequence>
<dbReference type="PIRSF" id="PIRSF000808">
    <property type="entry name" value="GalT"/>
    <property type="match status" value="1"/>
</dbReference>
<keyword evidence="8 15" id="KW-0548">Nucleotidyltransferase</keyword>
<keyword evidence="9 15" id="KW-0479">Metal-binding</keyword>
<evidence type="ECO:0000313" key="19">
    <source>
        <dbReference type="Proteomes" id="UP000276417"/>
    </source>
</evidence>
<dbReference type="EMBL" id="CP034185">
    <property type="protein sequence ID" value="AZI44528.1"/>
    <property type="molecule type" value="Genomic_DNA"/>
</dbReference>